<dbReference type="InterPro" id="IPR036005">
    <property type="entry name" value="Creatinase/aminopeptidase-like"/>
</dbReference>
<organism evidence="2 3">
    <name type="scientific">Lentilactobacillus kisonensis DSM 19906 = JCM 15041</name>
    <dbReference type="NCBI Taxonomy" id="1423766"/>
    <lineage>
        <taxon>Bacteria</taxon>
        <taxon>Bacillati</taxon>
        <taxon>Bacillota</taxon>
        <taxon>Bacilli</taxon>
        <taxon>Lactobacillales</taxon>
        <taxon>Lactobacillaceae</taxon>
        <taxon>Lentilactobacillus</taxon>
    </lineage>
</organism>
<dbReference type="PANTHER" id="PTHR46112:SF3">
    <property type="entry name" value="AMINOPEPTIDASE YPDF"/>
    <property type="match status" value="1"/>
</dbReference>
<sequence length="68" mass="7942">MGFDDYFKHSDGHRIGLDIHERLNFGPGFESNVVHENYIMMVEPGVYLSEKDDVRIEDDIWVAREGNE</sequence>
<gene>
    <name evidence="2" type="ORF">FC98_GL002039</name>
</gene>
<dbReference type="EMBL" id="AZEB01000040">
    <property type="protein sequence ID" value="KRL20048.1"/>
    <property type="molecule type" value="Genomic_DNA"/>
</dbReference>
<dbReference type="Pfam" id="PF00557">
    <property type="entry name" value="Peptidase_M24"/>
    <property type="match status" value="1"/>
</dbReference>
<proteinExistence type="predicted"/>
<dbReference type="Gene3D" id="3.90.230.10">
    <property type="entry name" value="Creatinase/methionine aminopeptidase superfamily"/>
    <property type="match status" value="1"/>
</dbReference>
<protein>
    <recommendedName>
        <fullName evidence="1">Peptidase M24 domain-containing protein</fullName>
    </recommendedName>
</protein>
<accession>A0A0R1NHZ8</accession>
<evidence type="ECO:0000313" key="3">
    <source>
        <dbReference type="Proteomes" id="UP000051439"/>
    </source>
</evidence>
<feature type="domain" description="Peptidase M24" evidence="1">
    <location>
        <begin position="2"/>
        <end position="62"/>
    </location>
</feature>
<keyword evidence="3" id="KW-1185">Reference proteome</keyword>
<comment type="caution">
    <text evidence="2">The sequence shown here is derived from an EMBL/GenBank/DDBJ whole genome shotgun (WGS) entry which is preliminary data.</text>
</comment>
<dbReference type="PANTHER" id="PTHR46112">
    <property type="entry name" value="AMINOPEPTIDASE"/>
    <property type="match status" value="1"/>
</dbReference>
<dbReference type="InterPro" id="IPR000994">
    <property type="entry name" value="Pept_M24"/>
</dbReference>
<dbReference type="Proteomes" id="UP000051439">
    <property type="component" value="Unassembled WGS sequence"/>
</dbReference>
<dbReference type="SUPFAM" id="SSF55920">
    <property type="entry name" value="Creatinase/aminopeptidase"/>
    <property type="match status" value="1"/>
</dbReference>
<evidence type="ECO:0000259" key="1">
    <source>
        <dbReference type="Pfam" id="PF00557"/>
    </source>
</evidence>
<dbReference type="PATRIC" id="fig|1423766.4.peg.2115"/>
<name>A0A0R1NHZ8_9LACO</name>
<reference evidence="2 3" key="1">
    <citation type="journal article" date="2015" name="Genome Announc.">
        <title>Expanding the biotechnology potential of lactobacilli through comparative genomics of 213 strains and associated genera.</title>
        <authorList>
            <person name="Sun Z."/>
            <person name="Harris H.M."/>
            <person name="McCann A."/>
            <person name="Guo C."/>
            <person name="Argimon S."/>
            <person name="Zhang W."/>
            <person name="Yang X."/>
            <person name="Jeffery I.B."/>
            <person name="Cooney J.C."/>
            <person name="Kagawa T.F."/>
            <person name="Liu W."/>
            <person name="Song Y."/>
            <person name="Salvetti E."/>
            <person name="Wrobel A."/>
            <person name="Rasinkangas P."/>
            <person name="Parkhill J."/>
            <person name="Rea M.C."/>
            <person name="O'Sullivan O."/>
            <person name="Ritari J."/>
            <person name="Douillard F.P."/>
            <person name="Paul Ross R."/>
            <person name="Yang R."/>
            <person name="Briner A.E."/>
            <person name="Felis G.E."/>
            <person name="de Vos W.M."/>
            <person name="Barrangou R."/>
            <person name="Klaenhammer T.R."/>
            <person name="Caufield P.W."/>
            <person name="Cui Y."/>
            <person name="Zhang H."/>
            <person name="O'Toole P.W."/>
        </authorList>
    </citation>
    <scope>NUCLEOTIDE SEQUENCE [LARGE SCALE GENOMIC DNA]</scope>
    <source>
        <strain evidence="2 3">DSM 19906</strain>
    </source>
</reference>
<dbReference type="AlphaFoldDB" id="A0A0R1NHZ8"/>
<dbReference type="InterPro" id="IPR050659">
    <property type="entry name" value="Peptidase_M24B"/>
</dbReference>
<evidence type="ECO:0000313" key="2">
    <source>
        <dbReference type="EMBL" id="KRL20048.1"/>
    </source>
</evidence>